<dbReference type="PROSITE" id="PS00041">
    <property type="entry name" value="HTH_ARAC_FAMILY_1"/>
    <property type="match status" value="1"/>
</dbReference>
<feature type="region of interest" description="Disordered" evidence="4">
    <location>
        <begin position="344"/>
        <end position="367"/>
    </location>
</feature>
<comment type="caution">
    <text evidence="6">The sequence shown here is derived from an EMBL/GenBank/DDBJ whole genome shotgun (WGS) entry which is preliminary data.</text>
</comment>
<dbReference type="InterPro" id="IPR009057">
    <property type="entry name" value="Homeodomain-like_sf"/>
</dbReference>
<dbReference type="SMART" id="SM00342">
    <property type="entry name" value="HTH_ARAC"/>
    <property type="match status" value="1"/>
</dbReference>
<evidence type="ECO:0000259" key="5">
    <source>
        <dbReference type="PROSITE" id="PS01124"/>
    </source>
</evidence>
<dbReference type="Pfam" id="PF12833">
    <property type="entry name" value="HTH_18"/>
    <property type="match status" value="1"/>
</dbReference>
<dbReference type="InterPro" id="IPR018062">
    <property type="entry name" value="HTH_AraC-typ_CS"/>
</dbReference>
<dbReference type="Proteomes" id="UP000003438">
    <property type="component" value="Unassembled WGS sequence"/>
</dbReference>
<reference evidence="6" key="1">
    <citation type="submission" date="2009-12" db="EMBL/GenBank/DDBJ databases">
        <authorList>
            <person name="Weinstock G."/>
            <person name="Sodergren E."/>
            <person name="Clifton S."/>
            <person name="Fulton L."/>
            <person name="Fulton B."/>
            <person name="Courtney L."/>
            <person name="Fronick C."/>
            <person name="Harrison M."/>
            <person name="Strong C."/>
            <person name="Farmer C."/>
            <person name="Delahaunty K."/>
            <person name="Markovic C."/>
            <person name="Hall O."/>
            <person name="Minx P."/>
            <person name="Tomlinson C."/>
            <person name="Mitreva M."/>
            <person name="Nelson J."/>
            <person name="Hou S."/>
            <person name="Wollam A."/>
            <person name="Pepin K.H."/>
            <person name="Johnson M."/>
            <person name="Bhonagiri V."/>
            <person name="Nash W.E."/>
            <person name="Warren W."/>
            <person name="Chinwalla A."/>
            <person name="Mardis E.R."/>
            <person name="Wilson R.K."/>
        </authorList>
    </citation>
    <scope>NUCLEOTIDE SEQUENCE [LARGE SCALE GENOMIC DNA]</scope>
    <source>
        <strain evidence="6">DSM 15176</strain>
    </source>
</reference>
<dbReference type="PANTHER" id="PTHR47893:SF1">
    <property type="entry name" value="REGULATORY PROTEIN PCHR"/>
    <property type="match status" value="1"/>
</dbReference>
<evidence type="ECO:0000313" key="7">
    <source>
        <dbReference type="Proteomes" id="UP000003438"/>
    </source>
</evidence>
<dbReference type="PROSITE" id="PS01124">
    <property type="entry name" value="HTH_ARAC_FAMILY_2"/>
    <property type="match status" value="1"/>
</dbReference>
<sequence length="367" mass="41437">MRQEERENLEQQLQDVPYGSMTTIRHTLPGQEEVLLTGQFSARTKGKGKLDVYQPLPGVEASYSRLIGTEVTVCHEASDTILELFYCRRGRVGWNMRGGISVYLGAGDLSVHSACCCADSCMMFPLGYAEGLSVSMDLAVLQETFPPILRDSGVDVQALHQTFCAEKPVAIPASQRLEEIFSPIYSAPSVQRKAYLYLKMQELLLYLSRVRPQKEMLPPYESQQTEMIKEIHRELTTHLEQRLTIEDLARKYLINTSTLKEVFKAVYGQPIGSYMKGYRVEYAMKLLRETRMSIQEIAERVGYRTQGKFSKAFKDVAQMLPTEYRNHAAGDFFEWEHNLNGAMSGAHESANAGKGANDDAGEYHSDD</sequence>
<dbReference type="HOGENOM" id="CLU_052345_0_0_9"/>
<keyword evidence="7" id="KW-1185">Reference proteome</keyword>
<dbReference type="RefSeq" id="WP_007048044.1">
    <property type="nucleotide sequence ID" value="NZ_GG704770.1"/>
</dbReference>
<evidence type="ECO:0000256" key="3">
    <source>
        <dbReference type="ARBA" id="ARBA00023163"/>
    </source>
</evidence>
<dbReference type="InterPro" id="IPR053142">
    <property type="entry name" value="PchR_regulatory_protein"/>
</dbReference>
<dbReference type="STRING" id="411471.SUBVAR_06685"/>
<dbReference type="AlphaFoldDB" id="D1PQL6"/>
<dbReference type="PANTHER" id="PTHR47893">
    <property type="entry name" value="REGULATORY PROTEIN PCHR"/>
    <property type="match status" value="1"/>
</dbReference>
<name>D1PQL6_9FIRM</name>
<accession>D1PQL6</accession>
<protein>
    <submittedName>
        <fullName evidence="6">Transcriptional regulator, AraC family</fullName>
    </submittedName>
</protein>
<dbReference type="eggNOG" id="COG2207">
    <property type="taxonomic scope" value="Bacteria"/>
</dbReference>
<dbReference type="Gene3D" id="1.10.10.60">
    <property type="entry name" value="Homeodomain-like"/>
    <property type="match status" value="1"/>
</dbReference>
<evidence type="ECO:0000256" key="4">
    <source>
        <dbReference type="SAM" id="MobiDB-lite"/>
    </source>
</evidence>
<dbReference type="EMBL" id="ACBY02000047">
    <property type="protein sequence ID" value="EFB74996.1"/>
    <property type="molecule type" value="Genomic_DNA"/>
</dbReference>
<dbReference type="SUPFAM" id="SSF46689">
    <property type="entry name" value="Homeodomain-like"/>
    <property type="match status" value="2"/>
</dbReference>
<evidence type="ECO:0000256" key="1">
    <source>
        <dbReference type="ARBA" id="ARBA00023015"/>
    </source>
</evidence>
<keyword evidence="3" id="KW-0804">Transcription</keyword>
<organism evidence="6 7">
    <name type="scientific">Subdoligranulum variabile DSM 15176</name>
    <dbReference type="NCBI Taxonomy" id="411471"/>
    <lineage>
        <taxon>Bacteria</taxon>
        <taxon>Bacillati</taxon>
        <taxon>Bacillota</taxon>
        <taxon>Clostridia</taxon>
        <taxon>Eubacteriales</taxon>
        <taxon>Oscillospiraceae</taxon>
        <taxon>Subdoligranulum</taxon>
    </lineage>
</organism>
<feature type="domain" description="HTH araC/xylS-type" evidence="5">
    <location>
        <begin position="229"/>
        <end position="327"/>
    </location>
</feature>
<evidence type="ECO:0000313" key="6">
    <source>
        <dbReference type="EMBL" id="EFB74996.1"/>
    </source>
</evidence>
<dbReference type="GO" id="GO:0043565">
    <property type="term" value="F:sequence-specific DNA binding"/>
    <property type="evidence" value="ECO:0007669"/>
    <property type="project" value="InterPro"/>
</dbReference>
<keyword evidence="1" id="KW-0805">Transcription regulation</keyword>
<keyword evidence="2" id="KW-0238">DNA-binding</keyword>
<evidence type="ECO:0000256" key="2">
    <source>
        <dbReference type="ARBA" id="ARBA00023125"/>
    </source>
</evidence>
<dbReference type="InterPro" id="IPR018060">
    <property type="entry name" value="HTH_AraC"/>
</dbReference>
<gene>
    <name evidence="6" type="ORF">SUBVAR_06685</name>
</gene>
<proteinExistence type="predicted"/>
<dbReference type="GO" id="GO:0003700">
    <property type="term" value="F:DNA-binding transcription factor activity"/>
    <property type="evidence" value="ECO:0007669"/>
    <property type="project" value="InterPro"/>
</dbReference>
<dbReference type="OrthoDB" id="9772607at2"/>